<name>A0ABT3P686_9ALTE</name>
<dbReference type="PANTHER" id="PTHR43031:SF1">
    <property type="entry name" value="PYRIDINE NUCLEOTIDE-DISULPHIDE OXIDOREDUCTASE"/>
    <property type="match status" value="1"/>
</dbReference>
<dbReference type="EMBL" id="JAPFRD010000009">
    <property type="protein sequence ID" value="MCW8108244.1"/>
    <property type="molecule type" value="Genomic_DNA"/>
</dbReference>
<evidence type="ECO:0000313" key="2">
    <source>
        <dbReference type="EMBL" id="MCW8108244.1"/>
    </source>
</evidence>
<dbReference type="Proteomes" id="UP001142810">
    <property type="component" value="Unassembled WGS sequence"/>
</dbReference>
<dbReference type="SMART" id="SM00450">
    <property type="entry name" value="RHOD"/>
    <property type="match status" value="1"/>
</dbReference>
<gene>
    <name evidence="2" type="ORF">OPS25_07030</name>
</gene>
<evidence type="ECO:0000259" key="1">
    <source>
        <dbReference type="PROSITE" id="PS50206"/>
    </source>
</evidence>
<dbReference type="InterPro" id="IPR050229">
    <property type="entry name" value="GlpE_sulfurtransferase"/>
</dbReference>
<dbReference type="Gene3D" id="3.40.250.10">
    <property type="entry name" value="Rhodanese-like domain"/>
    <property type="match status" value="1"/>
</dbReference>
<dbReference type="InterPro" id="IPR036873">
    <property type="entry name" value="Rhodanese-like_dom_sf"/>
</dbReference>
<proteinExistence type="predicted"/>
<sequence>MILNMQQRLQSISPLVRKVTAQEAAKECAQNKGTVLDVREPAECETSPVKASINIPRGVLEMKIIEKFKDPNHPFYIHCASGVRAQLAAEQLIHMGYTTVSAITCDIKTLTSVNFSD</sequence>
<keyword evidence="3" id="KW-1185">Reference proteome</keyword>
<dbReference type="CDD" id="cd00158">
    <property type="entry name" value="RHOD"/>
    <property type="match status" value="1"/>
</dbReference>
<evidence type="ECO:0000313" key="3">
    <source>
        <dbReference type="Proteomes" id="UP001142810"/>
    </source>
</evidence>
<dbReference type="PROSITE" id="PS50206">
    <property type="entry name" value="RHODANESE_3"/>
    <property type="match status" value="1"/>
</dbReference>
<dbReference type="PANTHER" id="PTHR43031">
    <property type="entry name" value="FAD-DEPENDENT OXIDOREDUCTASE"/>
    <property type="match status" value="1"/>
</dbReference>
<dbReference type="Pfam" id="PF00581">
    <property type="entry name" value="Rhodanese"/>
    <property type="match status" value="1"/>
</dbReference>
<comment type="caution">
    <text evidence="2">The sequence shown here is derived from an EMBL/GenBank/DDBJ whole genome shotgun (WGS) entry which is preliminary data.</text>
</comment>
<organism evidence="2 3">
    <name type="scientific">Alteromonas aquimaris</name>
    <dbReference type="NCBI Taxonomy" id="2998417"/>
    <lineage>
        <taxon>Bacteria</taxon>
        <taxon>Pseudomonadati</taxon>
        <taxon>Pseudomonadota</taxon>
        <taxon>Gammaproteobacteria</taxon>
        <taxon>Alteromonadales</taxon>
        <taxon>Alteromonadaceae</taxon>
        <taxon>Alteromonas/Salinimonas group</taxon>
        <taxon>Alteromonas</taxon>
    </lineage>
</organism>
<reference evidence="2" key="1">
    <citation type="submission" date="2022-11" db="EMBL/GenBank/DDBJ databases">
        <title>Alteromonas sp. nov., isolated from sea water of the Qingdao.</title>
        <authorList>
            <person name="Wang Q."/>
        </authorList>
    </citation>
    <scope>NUCLEOTIDE SEQUENCE</scope>
    <source>
        <strain evidence="2">ASW11-7</strain>
    </source>
</reference>
<dbReference type="SUPFAM" id="SSF52821">
    <property type="entry name" value="Rhodanese/Cell cycle control phosphatase"/>
    <property type="match status" value="1"/>
</dbReference>
<feature type="domain" description="Rhodanese" evidence="1">
    <location>
        <begin position="29"/>
        <end position="106"/>
    </location>
</feature>
<dbReference type="InterPro" id="IPR001763">
    <property type="entry name" value="Rhodanese-like_dom"/>
</dbReference>
<protein>
    <submittedName>
        <fullName evidence="2">Rhodanese-like domain-containing protein</fullName>
    </submittedName>
</protein>
<accession>A0ABT3P686</accession>